<evidence type="ECO:0000313" key="2">
    <source>
        <dbReference type="EMBL" id="MCG7323035.1"/>
    </source>
</evidence>
<accession>A0ABS9Q5A3</accession>
<dbReference type="InterPro" id="IPR027395">
    <property type="entry name" value="WH_DNA-bd_dom"/>
</dbReference>
<proteinExistence type="predicted"/>
<dbReference type="EMBL" id="JAKRCV010000055">
    <property type="protein sequence ID" value="MCG7323035.1"/>
    <property type="molecule type" value="Genomic_DNA"/>
</dbReference>
<protein>
    <submittedName>
        <fullName evidence="2">Transcriptional regulator</fullName>
    </submittedName>
</protein>
<dbReference type="InterPro" id="IPR036390">
    <property type="entry name" value="WH_DNA-bd_sf"/>
</dbReference>
<dbReference type="Proteomes" id="UP001521931">
    <property type="component" value="Unassembled WGS sequence"/>
</dbReference>
<evidence type="ECO:0000313" key="3">
    <source>
        <dbReference type="Proteomes" id="UP001521931"/>
    </source>
</evidence>
<dbReference type="PANTHER" id="PTHR37318:SF1">
    <property type="entry name" value="BSL7504 PROTEIN"/>
    <property type="match status" value="1"/>
</dbReference>
<dbReference type="Gene3D" id="1.10.10.10">
    <property type="entry name" value="Winged helix-like DNA-binding domain superfamily/Winged helix DNA-binding domain"/>
    <property type="match status" value="1"/>
</dbReference>
<keyword evidence="3" id="KW-1185">Reference proteome</keyword>
<dbReference type="Pfam" id="PF13601">
    <property type="entry name" value="HTH_34"/>
    <property type="match status" value="1"/>
</dbReference>
<reference evidence="2 3" key="1">
    <citation type="submission" date="2022-02" db="EMBL/GenBank/DDBJ databases">
        <title>Uncovering new skin microbiome diversity through culturing and metagenomics.</title>
        <authorList>
            <person name="Conlan S."/>
            <person name="Deming C."/>
            <person name="Nisc Comparative Sequencing Program N."/>
            <person name="Segre J.A."/>
        </authorList>
    </citation>
    <scope>NUCLEOTIDE SEQUENCE [LARGE SCALE GENOMIC DNA]</scope>
    <source>
        <strain evidence="2 3">ACRQZ</strain>
    </source>
</reference>
<dbReference type="InterPro" id="IPR036388">
    <property type="entry name" value="WH-like_DNA-bd_sf"/>
</dbReference>
<dbReference type="PANTHER" id="PTHR37318">
    <property type="entry name" value="BSL7504 PROTEIN"/>
    <property type="match status" value="1"/>
</dbReference>
<comment type="caution">
    <text evidence="2">The sequence shown here is derived from an EMBL/GenBank/DDBJ whole genome shotgun (WGS) entry which is preliminary data.</text>
</comment>
<evidence type="ECO:0000259" key="1">
    <source>
        <dbReference type="Pfam" id="PF13601"/>
    </source>
</evidence>
<gene>
    <name evidence="2" type="ORF">MHL29_14210</name>
</gene>
<dbReference type="RefSeq" id="WP_019284175.1">
    <property type="nucleotide sequence ID" value="NZ_JAKRCV010000055.1"/>
</dbReference>
<dbReference type="SUPFAM" id="SSF46785">
    <property type="entry name" value="Winged helix' DNA-binding domain"/>
    <property type="match status" value="1"/>
</dbReference>
<organism evidence="2 3">
    <name type="scientific">Arsenicicoccus bolidensis</name>
    <dbReference type="NCBI Taxonomy" id="229480"/>
    <lineage>
        <taxon>Bacteria</taxon>
        <taxon>Bacillati</taxon>
        <taxon>Actinomycetota</taxon>
        <taxon>Actinomycetes</taxon>
        <taxon>Micrococcales</taxon>
        <taxon>Intrasporangiaceae</taxon>
        <taxon>Arsenicicoccus</taxon>
    </lineage>
</organism>
<feature type="domain" description="Winged helix DNA-binding" evidence="1">
    <location>
        <begin position="18"/>
        <end position="97"/>
    </location>
</feature>
<name>A0ABS9Q5A3_9MICO</name>
<sequence length="103" mass="11124">MTLAEARQSLDDVIHSPVRLTIMCALASVDSADYQTLKDALDVSYALLSKHAAILEDAGYLVSEKTFRGKTPQTHFRLTRAGRAALAAHLEALDEIVRGLASA</sequence>